<proteinExistence type="inferred from homology"/>
<dbReference type="InterPro" id="IPR023064">
    <property type="entry name" value="D-ribose_pyranase"/>
</dbReference>
<evidence type="ECO:0000313" key="8">
    <source>
        <dbReference type="Proteomes" id="UP000426246"/>
    </source>
</evidence>
<dbReference type="GO" id="GO:0048029">
    <property type="term" value="F:monosaccharide binding"/>
    <property type="evidence" value="ECO:0007669"/>
    <property type="project" value="InterPro"/>
</dbReference>
<keyword evidence="4 6" id="KW-0413">Isomerase</keyword>
<comment type="catalytic activity">
    <reaction evidence="1 6">
        <text>beta-D-ribopyranose = beta-D-ribofuranose</text>
        <dbReference type="Rhea" id="RHEA:25432"/>
        <dbReference type="ChEBI" id="CHEBI:27476"/>
        <dbReference type="ChEBI" id="CHEBI:47002"/>
        <dbReference type="EC" id="5.4.99.62"/>
    </reaction>
</comment>
<evidence type="ECO:0000313" key="7">
    <source>
        <dbReference type="EMBL" id="QGQ99710.1"/>
    </source>
</evidence>
<evidence type="ECO:0000256" key="1">
    <source>
        <dbReference type="ARBA" id="ARBA00000223"/>
    </source>
</evidence>
<dbReference type="InterPro" id="IPR007721">
    <property type="entry name" value="RbsD_FucU"/>
</dbReference>
<comment type="function">
    <text evidence="6">Catalyzes the interconversion of beta-pyran and beta-furan forms of D-ribose.</text>
</comment>
<comment type="pathway">
    <text evidence="6">Carbohydrate metabolism; D-ribose degradation; D-ribose 5-phosphate from beta-D-ribopyranose: step 1/2.</text>
</comment>
<dbReference type="KEGG" id="ppsc:EHS13_35040"/>
<dbReference type="GO" id="GO:0005829">
    <property type="term" value="C:cytosol"/>
    <property type="evidence" value="ECO:0007669"/>
    <property type="project" value="TreeGrafter"/>
</dbReference>
<comment type="subunit">
    <text evidence="6">Homodecamer.</text>
</comment>
<evidence type="ECO:0000256" key="3">
    <source>
        <dbReference type="ARBA" id="ARBA00022490"/>
    </source>
</evidence>
<dbReference type="PANTHER" id="PTHR37831:SF1">
    <property type="entry name" value="D-RIBOSE PYRANASE"/>
    <property type="match status" value="1"/>
</dbReference>
<feature type="binding site" evidence="6">
    <location>
        <position position="28"/>
    </location>
    <ligand>
        <name>substrate</name>
    </ligand>
</feature>
<dbReference type="GO" id="GO:0019303">
    <property type="term" value="P:D-ribose catabolic process"/>
    <property type="evidence" value="ECO:0007669"/>
    <property type="project" value="UniProtKB-UniRule"/>
</dbReference>
<dbReference type="GO" id="GO:0062193">
    <property type="term" value="F:D-ribose pyranase activity"/>
    <property type="evidence" value="ECO:0007669"/>
    <property type="project" value="UniProtKB-EC"/>
</dbReference>
<gene>
    <name evidence="6" type="primary">rbsD</name>
    <name evidence="7" type="ORF">EHS13_35040</name>
</gene>
<keyword evidence="5 6" id="KW-0119">Carbohydrate metabolism</keyword>
<reference evidence="8" key="1">
    <citation type="submission" date="2018-11" db="EMBL/GenBank/DDBJ databases">
        <title>Complete genome sequence of Paenibacillus sp. ML311-T8.</title>
        <authorList>
            <person name="Nam Y.-D."/>
            <person name="Kang J."/>
            <person name="Chung W.-H."/>
            <person name="Park Y.S."/>
        </authorList>
    </citation>
    <scope>NUCLEOTIDE SEQUENCE [LARGE SCALE GENOMIC DNA]</scope>
    <source>
        <strain evidence="8">ML311-T8</strain>
    </source>
</reference>
<dbReference type="SUPFAM" id="SSF102546">
    <property type="entry name" value="RbsD-like"/>
    <property type="match status" value="1"/>
</dbReference>
<dbReference type="AlphaFoldDB" id="A0A6B8RTA3"/>
<dbReference type="RefSeq" id="WP_155704873.1">
    <property type="nucleotide sequence ID" value="NZ_CP034235.1"/>
</dbReference>
<evidence type="ECO:0000256" key="5">
    <source>
        <dbReference type="ARBA" id="ARBA00023277"/>
    </source>
</evidence>
<evidence type="ECO:0000256" key="6">
    <source>
        <dbReference type="HAMAP-Rule" id="MF_01661"/>
    </source>
</evidence>
<keyword evidence="8" id="KW-1185">Reference proteome</keyword>
<dbReference type="Proteomes" id="UP000426246">
    <property type="component" value="Chromosome"/>
</dbReference>
<feature type="active site" description="Proton donor" evidence="6">
    <location>
        <position position="20"/>
    </location>
</feature>
<dbReference type="HAMAP" id="MF_01661">
    <property type="entry name" value="D_rib_pyranase"/>
    <property type="match status" value="1"/>
</dbReference>
<dbReference type="PANTHER" id="PTHR37831">
    <property type="entry name" value="D-RIBOSE PYRANASE"/>
    <property type="match status" value="1"/>
</dbReference>
<dbReference type="Gene3D" id="3.40.1650.10">
    <property type="entry name" value="RbsD-like domain"/>
    <property type="match status" value="1"/>
</dbReference>
<evidence type="ECO:0000256" key="4">
    <source>
        <dbReference type="ARBA" id="ARBA00023235"/>
    </source>
</evidence>
<dbReference type="InterPro" id="IPR023750">
    <property type="entry name" value="RbsD-like_sf"/>
</dbReference>
<dbReference type="EMBL" id="CP034235">
    <property type="protein sequence ID" value="QGQ99710.1"/>
    <property type="molecule type" value="Genomic_DNA"/>
</dbReference>
<dbReference type="UniPathway" id="UPA00916">
    <property type="reaction ID" value="UER00888"/>
</dbReference>
<dbReference type="EC" id="5.4.99.62" evidence="2 6"/>
<dbReference type="GO" id="GO:0016872">
    <property type="term" value="F:intramolecular lyase activity"/>
    <property type="evidence" value="ECO:0007669"/>
    <property type="project" value="UniProtKB-UniRule"/>
</dbReference>
<organism evidence="7 8">
    <name type="scientific">Paenibacillus psychroresistens</name>
    <dbReference type="NCBI Taxonomy" id="1778678"/>
    <lineage>
        <taxon>Bacteria</taxon>
        <taxon>Bacillati</taxon>
        <taxon>Bacillota</taxon>
        <taxon>Bacilli</taxon>
        <taxon>Bacillales</taxon>
        <taxon>Paenibacillaceae</taxon>
        <taxon>Paenibacillus</taxon>
    </lineage>
</organism>
<accession>A0A6B8RTA3</accession>
<feature type="binding site" evidence="6">
    <location>
        <position position="98"/>
    </location>
    <ligand>
        <name>substrate</name>
    </ligand>
</feature>
<keyword evidence="3 6" id="KW-0963">Cytoplasm</keyword>
<evidence type="ECO:0000256" key="2">
    <source>
        <dbReference type="ARBA" id="ARBA00012862"/>
    </source>
</evidence>
<comment type="similarity">
    <text evidence="6">Belongs to the RbsD / FucU family. RbsD subfamily.</text>
</comment>
<dbReference type="OrthoDB" id="9805009at2"/>
<comment type="subcellular location">
    <subcellularLocation>
        <location evidence="6">Cytoplasm</location>
    </subcellularLocation>
</comment>
<protein>
    <recommendedName>
        <fullName evidence="2 6">D-ribose pyranase</fullName>
        <ecNumber evidence="2 6">5.4.99.62</ecNumber>
    </recommendedName>
</protein>
<sequence>MKKTGIINHSISEVIASMGHYQKIVICDAGFPIPPHVKRIDVSLTPGMPAFMDVLKTILVELCVEDVIIAEETGLYSPQRLEEITTLFPEINPTFVPHTEFKEQSKTAIACIRSGEVTPYSNIILVSGVTY</sequence>
<name>A0A6B8RTA3_9BACL</name>
<dbReference type="Pfam" id="PF05025">
    <property type="entry name" value="RbsD_FucU"/>
    <property type="match status" value="1"/>
</dbReference>
<feature type="binding site" evidence="6">
    <location>
        <begin position="120"/>
        <end position="122"/>
    </location>
    <ligand>
        <name>substrate</name>
    </ligand>
</feature>
<dbReference type="NCBIfam" id="NF008761">
    <property type="entry name" value="PRK11797.1"/>
    <property type="match status" value="1"/>
</dbReference>